<evidence type="ECO:0000313" key="2">
    <source>
        <dbReference type="Proteomes" id="UP001055072"/>
    </source>
</evidence>
<sequence length="576" mass="65881">MCVKSPLFRKYSVHLFIVSCLASHDDLDHIGMPRFRELTDVMRRHFNNGILWDVFGLAPDVTTYTSYFPRGDIHQLLSPDILHQLVKGTFKDHLVTWVEDYLALTHGAARAKQIMDEIDRRIAAVPNYPGLRRFPEGRNFKQWTGNDSKALMKVFLPAIAGLVPDRMVQAVRAFLDFCYLARRGAHTMDTLDELSTSLTLFHELRTIFEEVGVRPDGFSLPRQHSLVHYVRSIQLFGSPNGLCSSITESRHITAVKKPWRRSNRFNALSQMLRTNTRLSKLAAARVEFGRRGMLRADVLTAAQINAGLDVDDLAEEPAGEPQPQDHQDQANDEWIDDEGDANGHEGPAVTSFFHLGRRPVQTCNIHRMAADLNQPGLQDLCRRFLYDQLYPDAVIPAEHIPIEECPIFNGTVSRFQSGRVTYYAPTEDCGSSGMHQEIIRSHARWRNSYARYDTVLLQNGEDDGPMHGMLVGRVLSFLRFTHDAVEYNTALVQWYMPIHEHVDEVTGMWVVKPEVHHRQRTVGLTHVETIVRGCHLIGVYGREHVPKDFHFSQTLDAFRLFYVNHFIDYHAHKCIP</sequence>
<name>A0ACB8TUZ9_9APHY</name>
<dbReference type="Proteomes" id="UP001055072">
    <property type="component" value="Unassembled WGS sequence"/>
</dbReference>
<protein>
    <submittedName>
        <fullName evidence="1">Uncharacterized protein</fullName>
    </submittedName>
</protein>
<accession>A0ACB8TUZ9</accession>
<keyword evidence="2" id="KW-1185">Reference proteome</keyword>
<reference evidence="1" key="1">
    <citation type="journal article" date="2021" name="Environ. Microbiol.">
        <title>Gene family expansions and transcriptome signatures uncover fungal adaptations to wood decay.</title>
        <authorList>
            <person name="Hage H."/>
            <person name="Miyauchi S."/>
            <person name="Viragh M."/>
            <person name="Drula E."/>
            <person name="Min B."/>
            <person name="Chaduli D."/>
            <person name="Navarro D."/>
            <person name="Favel A."/>
            <person name="Norest M."/>
            <person name="Lesage-Meessen L."/>
            <person name="Balint B."/>
            <person name="Merenyi Z."/>
            <person name="de Eugenio L."/>
            <person name="Morin E."/>
            <person name="Martinez A.T."/>
            <person name="Baldrian P."/>
            <person name="Stursova M."/>
            <person name="Martinez M.J."/>
            <person name="Novotny C."/>
            <person name="Magnuson J.K."/>
            <person name="Spatafora J.W."/>
            <person name="Maurice S."/>
            <person name="Pangilinan J."/>
            <person name="Andreopoulos W."/>
            <person name="LaButti K."/>
            <person name="Hundley H."/>
            <person name="Na H."/>
            <person name="Kuo A."/>
            <person name="Barry K."/>
            <person name="Lipzen A."/>
            <person name="Henrissat B."/>
            <person name="Riley R."/>
            <person name="Ahrendt S."/>
            <person name="Nagy L.G."/>
            <person name="Grigoriev I.V."/>
            <person name="Martin F."/>
            <person name="Rosso M.N."/>
        </authorList>
    </citation>
    <scope>NUCLEOTIDE SEQUENCE</scope>
    <source>
        <strain evidence="1">CBS 384.51</strain>
    </source>
</reference>
<proteinExistence type="predicted"/>
<organism evidence="1 2">
    <name type="scientific">Irpex rosettiformis</name>
    <dbReference type="NCBI Taxonomy" id="378272"/>
    <lineage>
        <taxon>Eukaryota</taxon>
        <taxon>Fungi</taxon>
        <taxon>Dikarya</taxon>
        <taxon>Basidiomycota</taxon>
        <taxon>Agaricomycotina</taxon>
        <taxon>Agaricomycetes</taxon>
        <taxon>Polyporales</taxon>
        <taxon>Irpicaceae</taxon>
        <taxon>Irpex</taxon>
    </lineage>
</organism>
<comment type="caution">
    <text evidence="1">The sequence shown here is derived from an EMBL/GenBank/DDBJ whole genome shotgun (WGS) entry which is preliminary data.</text>
</comment>
<evidence type="ECO:0000313" key="1">
    <source>
        <dbReference type="EMBL" id="KAI0085808.1"/>
    </source>
</evidence>
<dbReference type="EMBL" id="MU274928">
    <property type="protein sequence ID" value="KAI0085808.1"/>
    <property type="molecule type" value="Genomic_DNA"/>
</dbReference>
<gene>
    <name evidence="1" type="ORF">BDY19DRAFT_986896</name>
</gene>